<evidence type="ECO:0000313" key="3">
    <source>
        <dbReference type="EMBL" id="KXT16344.1"/>
    </source>
</evidence>
<reference evidence="3 4" key="1">
    <citation type="submission" date="2015-07" db="EMBL/GenBank/DDBJ databases">
        <title>Comparative genomics of the Sigatoka disease complex on banana suggests a link between parallel evolutionary changes in Pseudocercospora fijiensis and Pseudocercospora eumusae and increased virulence on the banana host.</title>
        <authorList>
            <person name="Chang T.-C."/>
            <person name="Salvucci A."/>
            <person name="Crous P.W."/>
            <person name="Stergiopoulos I."/>
        </authorList>
    </citation>
    <scope>NUCLEOTIDE SEQUENCE [LARGE SCALE GENOMIC DNA]</scope>
    <source>
        <strain evidence="3 4">CBS 116634</strain>
    </source>
</reference>
<dbReference type="AlphaFoldDB" id="A0A139IP56"/>
<dbReference type="EMBL" id="LFZO01000039">
    <property type="protein sequence ID" value="KXT16344.1"/>
    <property type="molecule type" value="Genomic_DNA"/>
</dbReference>
<sequence length="461" mass="51299">MAVNSGTLPPHLRKAAMKNAETPAPTSDPVSATNAVPYIASPDGNVSSNEERALVPFGKAQRTTRGDRSSIKDSYARLEENFRATNAALATENDDLHERCDQLDTENETLTTRCQELADKNMELLRCCEDAKRDNAKQSLQADTLINENKQLVVELHNLKQKMQETEQHLEQFQRLAALKPTKSSMKQEPESKWTATAAQPIVPQLSQEQLNEVLRQLHLSYADVQRGAEEAAGIRYKGVMDAQVAMQDKLERRILAMETRSDRASDAYGGFQLDGVLAEKIRLLQADLDALKTSMAIMQPQCTQTADGFKVIINRVALLESQTLDLMEDKQGGTFSKINAPNAADTDYHTKTKLRQLTEEVTKLKGFKDRIKNVSDHEQAISEAQNLEGLVEQYKKVSKAIDSNGWETNDFEKLAMEDLHTLRESVVLKYATFNARGRAFMELKAKIMGGIGGGSPVSDD</sequence>
<evidence type="ECO:0000256" key="2">
    <source>
        <dbReference type="SAM" id="MobiDB-lite"/>
    </source>
</evidence>
<protein>
    <submittedName>
        <fullName evidence="3">Uncharacterized protein</fullName>
    </submittedName>
</protein>
<feature type="region of interest" description="Disordered" evidence="2">
    <location>
        <begin position="17"/>
        <end position="52"/>
    </location>
</feature>
<feature type="coiled-coil region" evidence="1">
    <location>
        <begin position="86"/>
        <end position="176"/>
    </location>
</feature>
<keyword evidence="1" id="KW-0175">Coiled coil</keyword>
<accession>A0A139IP56</accession>
<evidence type="ECO:0000256" key="1">
    <source>
        <dbReference type="SAM" id="Coils"/>
    </source>
</evidence>
<comment type="caution">
    <text evidence="3">The sequence shown here is derived from an EMBL/GenBank/DDBJ whole genome shotgun (WGS) entry which is preliminary data.</text>
</comment>
<dbReference type="OrthoDB" id="3642273at2759"/>
<dbReference type="Proteomes" id="UP000073492">
    <property type="component" value="Unassembled WGS sequence"/>
</dbReference>
<proteinExistence type="predicted"/>
<gene>
    <name evidence="3" type="ORF">AC579_3751</name>
</gene>
<organism evidence="3 4">
    <name type="scientific">Pseudocercospora musae</name>
    <dbReference type="NCBI Taxonomy" id="113226"/>
    <lineage>
        <taxon>Eukaryota</taxon>
        <taxon>Fungi</taxon>
        <taxon>Dikarya</taxon>
        <taxon>Ascomycota</taxon>
        <taxon>Pezizomycotina</taxon>
        <taxon>Dothideomycetes</taxon>
        <taxon>Dothideomycetidae</taxon>
        <taxon>Mycosphaerellales</taxon>
        <taxon>Mycosphaerellaceae</taxon>
        <taxon>Pseudocercospora</taxon>
    </lineage>
</organism>
<keyword evidence="4" id="KW-1185">Reference proteome</keyword>
<name>A0A139IP56_9PEZI</name>
<dbReference type="STRING" id="113226.A0A139IP56"/>
<feature type="compositionally biased region" description="Polar residues" evidence="2">
    <location>
        <begin position="24"/>
        <end position="34"/>
    </location>
</feature>
<evidence type="ECO:0000313" key="4">
    <source>
        <dbReference type="Proteomes" id="UP000073492"/>
    </source>
</evidence>